<sequence>KPMFRRFYISFNTCKEGWKVGCRPILGLDDCFLQGLTKGILLLAVERGGSNKMFPVSWVITEVGCTDFWRFVRLLKDGLGVSYGAGLTITSDQQKDLMNLDLKHWCKPFFSPHSKCDIVDNNLSETLNAWILESRCKPIISMLDDIRVVMME</sequence>
<protein>
    <recommendedName>
        <fullName evidence="3">MULE domain-containing protein</fullName>
    </recommendedName>
</protein>
<dbReference type="InParanoid" id="A0A1Q3ASF7"/>
<dbReference type="STRING" id="3775.A0A1Q3ASF7"/>
<comment type="caution">
    <text evidence="1">The sequence shown here is derived from an EMBL/GenBank/DDBJ whole genome shotgun (WGS) entry which is preliminary data.</text>
</comment>
<dbReference type="PANTHER" id="PTHR31973">
    <property type="entry name" value="POLYPROTEIN, PUTATIVE-RELATED"/>
    <property type="match status" value="1"/>
</dbReference>
<dbReference type="AlphaFoldDB" id="A0A1Q3ASF7"/>
<feature type="non-terminal residue" evidence="1">
    <location>
        <position position="152"/>
    </location>
</feature>
<accession>A0A1Q3ASF7</accession>
<reference evidence="2" key="1">
    <citation type="submission" date="2016-04" db="EMBL/GenBank/DDBJ databases">
        <title>Cephalotus genome sequencing.</title>
        <authorList>
            <person name="Fukushima K."/>
            <person name="Hasebe M."/>
            <person name="Fang X."/>
        </authorList>
    </citation>
    <scope>NUCLEOTIDE SEQUENCE [LARGE SCALE GENOMIC DNA]</scope>
    <source>
        <strain evidence="2">cv. St1</strain>
    </source>
</reference>
<dbReference type="PANTHER" id="PTHR31973:SF187">
    <property type="entry name" value="MUTATOR TRANSPOSASE MUDRA PROTEIN"/>
    <property type="match status" value="1"/>
</dbReference>
<proteinExistence type="predicted"/>
<dbReference type="Proteomes" id="UP000187406">
    <property type="component" value="Unassembled WGS sequence"/>
</dbReference>
<name>A0A1Q3ASF7_CEPFO</name>
<feature type="non-terminal residue" evidence="1">
    <location>
        <position position="1"/>
    </location>
</feature>
<dbReference type="OrthoDB" id="1296858at2759"/>
<evidence type="ECO:0000313" key="1">
    <source>
        <dbReference type="EMBL" id="GAV58512.1"/>
    </source>
</evidence>
<keyword evidence="2" id="KW-1185">Reference proteome</keyword>
<evidence type="ECO:0008006" key="3">
    <source>
        <dbReference type="Google" id="ProtNLM"/>
    </source>
</evidence>
<evidence type="ECO:0000313" key="2">
    <source>
        <dbReference type="Proteomes" id="UP000187406"/>
    </source>
</evidence>
<dbReference type="EMBL" id="BDDD01000072">
    <property type="protein sequence ID" value="GAV58512.1"/>
    <property type="molecule type" value="Genomic_DNA"/>
</dbReference>
<organism evidence="1 2">
    <name type="scientific">Cephalotus follicularis</name>
    <name type="common">Albany pitcher plant</name>
    <dbReference type="NCBI Taxonomy" id="3775"/>
    <lineage>
        <taxon>Eukaryota</taxon>
        <taxon>Viridiplantae</taxon>
        <taxon>Streptophyta</taxon>
        <taxon>Embryophyta</taxon>
        <taxon>Tracheophyta</taxon>
        <taxon>Spermatophyta</taxon>
        <taxon>Magnoliopsida</taxon>
        <taxon>eudicotyledons</taxon>
        <taxon>Gunneridae</taxon>
        <taxon>Pentapetalae</taxon>
        <taxon>rosids</taxon>
        <taxon>fabids</taxon>
        <taxon>Oxalidales</taxon>
        <taxon>Cephalotaceae</taxon>
        <taxon>Cephalotus</taxon>
    </lineage>
</organism>
<gene>
    <name evidence="1" type="ORF">CFOL_v3_02045</name>
</gene>